<dbReference type="Proteomes" id="UP001596026">
    <property type="component" value="Unassembled WGS sequence"/>
</dbReference>
<dbReference type="PANTHER" id="PTHR30576">
    <property type="entry name" value="COLANIC BIOSYNTHESIS UDP-GLUCOSE LIPID CARRIER TRANSFERASE"/>
    <property type="match status" value="1"/>
</dbReference>
<dbReference type="RefSeq" id="WP_379964443.1">
    <property type="nucleotide sequence ID" value="NZ_JBHSGT010000033.1"/>
</dbReference>
<keyword evidence="2" id="KW-1133">Transmembrane helix</keyword>
<keyword evidence="5" id="KW-1185">Reference proteome</keyword>
<evidence type="ECO:0000313" key="4">
    <source>
        <dbReference type="EMBL" id="MFC4709977.1"/>
    </source>
</evidence>
<gene>
    <name evidence="4" type="ORF">ACFO3L_04950</name>
</gene>
<comment type="caution">
    <text evidence="4">The sequence shown here is derived from an EMBL/GenBank/DDBJ whole genome shotgun (WGS) entry which is preliminary data.</text>
</comment>
<keyword evidence="2" id="KW-0812">Transmembrane</keyword>
<evidence type="ECO:0000313" key="5">
    <source>
        <dbReference type="Proteomes" id="UP001596026"/>
    </source>
</evidence>
<proteinExistence type="inferred from homology"/>
<dbReference type="EMBL" id="JBHSGT010000033">
    <property type="protein sequence ID" value="MFC4709977.1"/>
    <property type="molecule type" value="Genomic_DNA"/>
</dbReference>
<evidence type="ECO:0000256" key="2">
    <source>
        <dbReference type="SAM" id="Phobius"/>
    </source>
</evidence>
<keyword evidence="2" id="KW-0472">Membrane</keyword>
<evidence type="ECO:0000256" key="1">
    <source>
        <dbReference type="ARBA" id="ARBA00006464"/>
    </source>
</evidence>
<accession>A0ABV9M2J8</accession>
<dbReference type="Pfam" id="PF02397">
    <property type="entry name" value="Bac_transf"/>
    <property type="match status" value="1"/>
</dbReference>
<sequence>MEQSEVQTKVEPLNFASKNQKIDIKRINQKYLFFFAKRVIDLIGSILGLVVLFPFFIILAILMKIEEPKGPIFFSQTRVGLNGKKFKMYKIRSMVVNAEELLEDLLEQNEIEGAMFKMKDDPRITKVGKFIRKTSIDEFPQLLNVVKGEMSLVGPRPPLVREVEEYTDYDKQRLLVRPGCTGLWQVSGRNSLSFEEMVELDLNYIQNLSLLNDFMIGVKTIKVVVKSDDAY</sequence>
<reference evidence="5" key="1">
    <citation type="journal article" date="2019" name="Int. J. Syst. Evol. Microbiol.">
        <title>The Global Catalogue of Microorganisms (GCM) 10K type strain sequencing project: providing services to taxonomists for standard genome sequencing and annotation.</title>
        <authorList>
            <consortium name="The Broad Institute Genomics Platform"/>
            <consortium name="The Broad Institute Genome Sequencing Center for Infectious Disease"/>
            <person name="Wu L."/>
            <person name="Ma J."/>
        </authorList>
    </citation>
    <scope>NUCLEOTIDE SEQUENCE [LARGE SCALE GENOMIC DNA]</scope>
    <source>
        <strain evidence="5">CGMCC 1.19061</strain>
    </source>
</reference>
<dbReference type="GO" id="GO:0016740">
    <property type="term" value="F:transferase activity"/>
    <property type="evidence" value="ECO:0007669"/>
    <property type="project" value="UniProtKB-KW"/>
</dbReference>
<organism evidence="4 5">
    <name type="scientific">Enterococcus eurekensis</name>
    <dbReference type="NCBI Taxonomy" id="1159753"/>
    <lineage>
        <taxon>Bacteria</taxon>
        <taxon>Bacillati</taxon>
        <taxon>Bacillota</taxon>
        <taxon>Bacilli</taxon>
        <taxon>Lactobacillales</taxon>
        <taxon>Enterococcaceae</taxon>
        <taxon>Enterococcus</taxon>
    </lineage>
</organism>
<keyword evidence="4" id="KW-0808">Transferase</keyword>
<name>A0ABV9M2J8_9ENTE</name>
<dbReference type="PANTHER" id="PTHR30576:SF10">
    <property type="entry name" value="SLL5057 PROTEIN"/>
    <property type="match status" value="1"/>
</dbReference>
<feature type="transmembrane region" description="Helical" evidence="2">
    <location>
        <begin position="42"/>
        <end position="62"/>
    </location>
</feature>
<evidence type="ECO:0000259" key="3">
    <source>
        <dbReference type="Pfam" id="PF02397"/>
    </source>
</evidence>
<comment type="similarity">
    <text evidence="1">Belongs to the bacterial sugar transferase family.</text>
</comment>
<dbReference type="InterPro" id="IPR003362">
    <property type="entry name" value="Bact_transf"/>
</dbReference>
<feature type="domain" description="Bacterial sugar transferase" evidence="3">
    <location>
        <begin position="37"/>
        <end position="226"/>
    </location>
</feature>
<protein>
    <submittedName>
        <fullName evidence="4">Sugar transferase</fullName>
    </submittedName>
</protein>